<dbReference type="Pfam" id="PF01225">
    <property type="entry name" value="Mur_ligase"/>
    <property type="match status" value="1"/>
</dbReference>
<dbReference type="InterPro" id="IPR036565">
    <property type="entry name" value="Mur-like_cat_sf"/>
</dbReference>
<keyword evidence="2 10" id="KW-0436">Ligase</keyword>
<evidence type="ECO:0000256" key="11">
    <source>
        <dbReference type="RuleBase" id="RU004136"/>
    </source>
</evidence>
<evidence type="ECO:0000256" key="4">
    <source>
        <dbReference type="ARBA" id="ARBA00022741"/>
    </source>
</evidence>
<keyword evidence="5 10" id="KW-0067">ATP-binding</keyword>
<dbReference type="NCBIfam" id="TIGR01143">
    <property type="entry name" value="murF"/>
    <property type="match status" value="1"/>
</dbReference>
<dbReference type="GO" id="GO:0009252">
    <property type="term" value="P:peptidoglycan biosynthetic process"/>
    <property type="evidence" value="ECO:0007669"/>
    <property type="project" value="UniProtKB-UniRule"/>
</dbReference>
<reference evidence="15 16" key="1">
    <citation type="submission" date="2020-08" db="EMBL/GenBank/DDBJ databases">
        <title>Genomic Encyclopedia of Type Strains, Phase IV (KMG-IV): sequencing the most valuable type-strain genomes for metagenomic binning, comparative biology and taxonomic classification.</title>
        <authorList>
            <person name="Goeker M."/>
        </authorList>
    </citation>
    <scope>NUCLEOTIDE SEQUENCE [LARGE SCALE GENOMIC DNA]</scope>
    <source>
        <strain evidence="15 16">DSM 103377</strain>
    </source>
</reference>
<keyword evidence="16" id="KW-1185">Reference proteome</keyword>
<protein>
    <recommendedName>
        <fullName evidence="10 11">UDP-N-acetylmuramoyl-tripeptide--D-alanyl-D-alanine ligase</fullName>
        <ecNumber evidence="10 11">6.3.2.10</ecNumber>
    </recommendedName>
    <alternativeName>
        <fullName evidence="10">D-alanyl-D-alanine-adding enzyme</fullName>
    </alternativeName>
</protein>
<dbReference type="GO" id="GO:0051301">
    <property type="term" value="P:cell division"/>
    <property type="evidence" value="ECO:0007669"/>
    <property type="project" value="UniProtKB-KW"/>
</dbReference>
<evidence type="ECO:0000256" key="6">
    <source>
        <dbReference type="ARBA" id="ARBA00022960"/>
    </source>
</evidence>
<comment type="similarity">
    <text evidence="10">Belongs to the MurCDEF family. MurF subfamily.</text>
</comment>
<dbReference type="InterPro" id="IPR035911">
    <property type="entry name" value="MurE/MurF_N"/>
</dbReference>
<dbReference type="AlphaFoldDB" id="A0A840WJV1"/>
<dbReference type="SUPFAM" id="SSF53623">
    <property type="entry name" value="MurD-like peptide ligases, catalytic domain"/>
    <property type="match status" value="1"/>
</dbReference>
<dbReference type="Gene3D" id="3.40.1190.10">
    <property type="entry name" value="Mur-like, catalytic domain"/>
    <property type="match status" value="1"/>
</dbReference>
<feature type="domain" description="Mur ligase N-terminal catalytic" evidence="12">
    <location>
        <begin position="25"/>
        <end position="92"/>
    </location>
</feature>
<dbReference type="SUPFAM" id="SSF53244">
    <property type="entry name" value="MurD-like peptide ligases, peptide-binding domain"/>
    <property type="match status" value="1"/>
</dbReference>
<accession>A0A840WJV1</accession>
<dbReference type="GO" id="GO:0047480">
    <property type="term" value="F:UDP-N-acetylmuramoyl-tripeptide-D-alanyl-D-alanine ligase activity"/>
    <property type="evidence" value="ECO:0007669"/>
    <property type="project" value="UniProtKB-UniRule"/>
</dbReference>
<dbReference type="InterPro" id="IPR000713">
    <property type="entry name" value="Mur_ligase_N"/>
</dbReference>
<dbReference type="EMBL" id="JACIJS010000003">
    <property type="protein sequence ID" value="MBB5515349.1"/>
    <property type="molecule type" value="Genomic_DNA"/>
</dbReference>
<dbReference type="InterPro" id="IPR051046">
    <property type="entry name" value="MurCDEF_CellWall_CoF430Synth"/>
</dbReference>
<keyword evidence="7 10" id="KW-0573">Peptidoglycan synthesis</keyword>
<dbReference type="GO" id="GO:0071555">
    <property type="term" value="P:cell wall organization"/>
    <property type="evidence" value="ECO:0007669"/>
    <property type="project" value="UniProtKB-KW"/>
</dbReference>
<dbReference type="Gene3D" id="3.90.190.20">
    <property type="entry name" value="Mur ligase, C-terminal domain"/>
    <property type="match status" value="1"/>
</dbReference>
<evidence type="ECO:0000259" key="14">
    <source>
        <dbReference type="Pfam" id="PF08245"/>
    </source>
</evidence>
<name>A0A840WJV1_9RHOB</name>
<dbReference type="InterPro" id="IPR036615">
    <property type="entry name" value="Mur_ligase_C_dom_sf"/>
</dbReference>
<sequence>MTILWTAAEAAAATGGRATTDWAATGVSIDTRSLAAGDIFVALTDQRDGHDFVAQALEKGAAAALVSRVPEGVASDAPLLIVEDVLPALEALGRAARARSRAKVIGVTGSVGKTGTKEMLRAMLEVQGHVHAAERSFNNHWGVPLTLARLPKDADFAVIEIGMNAPGEISPLSQMARPHAAIITTVAAVHIENFENIQGIAREKAAILDGLEPGGAAILNRDIETYPILNRRARRLGARIVSFGAAGRPTYRLRDAQMTEDSTQVEAMIARQPLLFKIAAPGLHLALNALSALAAVEAVGGDVAQAALALGQWHAPDGRGARWTLSLGSQGVDGTVLLIDDAFNANPTSMEAALGVLAAIAPKNGVGRVQKGRRIAFLTDMLELGSEAEAAHEGIADLPVLKGVDRIHCAGPLMQALHNSLPHDKRGEWHPSAEKLASRAGRLLDAGDVVLVKGSKGSKASRIVDAMLKLGQATRADIPRAFEDGEG</sequence>
<evidence type="ECO:0000256" key="7">
    <source>
        <dbReference type="ARBA" id="ARBA00022984"/>
    </source>
</evidence>
<dbReference type="InterPro" id="IPR005863">
    <property type="entry name" value="UDP-N-AcMur_synth"/>
</dbReference>
<gene>
    <name evidence="10" type="primary">murF</name>
    <name evidence="15" type="ORF">FHS89_001359</name>
</gene>
<dbReference type="RefSeq" id="WP_184009837.1">
    <property type="nucleotide sequence ID" value="NZ_JACIJS010000003.1"/>
</dbReference>
<dbReference type="EC" id="6.3.2.10" evidence="10 11"/>
<feature type="domain" description="Mur ligase C-terminal" evidence="13">
    <location>
        <begin position="335"/>
        <end position="455"/>
    </location>
</feature>
<keyword evidence="3 10" id="KW-0132">Cell division</keyword>
<keyword evidence="9 10" id="KW-0961">Cell wall biogenesis/degradation</keyword>
<evidence type="ECO:0000259" key="12">
    <source>
        <dbReference type="Pfam" id="PF01225"/>
    </source>
</evidence>
<dbReference type="PANTHER" id="PTHR43024">
    <property type="entry name" value="UDP-N-ACETYLMURAMOYL-TRIPEPTIDE--D-ALANYL-D-ALANINE LIGASE"/>
    <property type="match status" value="1"/>
</dbReference>
<comment type="pathway">
    <text evidence="10 11">Cell wall biogenesis; peptidoglycan biosynthesis.</text>
</comment>
<comment type="caution">
    <text evidence="10">Lacks conserved residue(s) required for the propagation of feature annotation.</text>
</comment>
<evidence type="ECO:0000256" key="1">
    <source>
        <dbReference type="ARBA" id="ARBA00022490"/>
    </source>
</evidence>
<dbReference type="InterPro" id="IPR013221">
    <property type="entry name" value="Mur_ligase_cen"/>
</dbReference>
<evidence type="ECO:0000313" key="15">
    <source>
        <dbReference type="EMBL" id="MBB5515349.1"/>
    </source>
</evidence>
<comment type="catalytic activity">
    <reaction evidence="10 11">
        <text>D-alanyl-D-alanine + UDP-N-acetyl-alpha-D-muramoyl-L-alanyl-gamma-D-glutamyl-meso-2,6-diaminopimelate + ATP = UDP-N-acetyl-alpha-D-muramoyl-L-alanyl-gamma-D-glutamyl-meso-2,6-diaminopimeloyl-D-alanyl-D-alanine + ADP + phosphate + H(+)</text>
        <dbReference type="Rhea" id="RHEA:28374"/>
        <dbReference type="ChEBI" id="CHEBI:15378"/>
        <dbReference type="ChEBI" id="CHEBI:30616"/>
        <dbReference type="ChEBI" id="CHEBI:43474"/>
        <dbReference type="ChEBI" id="CHEBI:57822"/>
        <dbReference type="ChEBI" id="CHEBI:61386"/>
        <dbReference type="ChEBI" id="CHEBI:83905"/>
        <dbReference type="ChEBI" id="CHEBI:456216"/>
        <dbReference type="EC" id="6.3.2.10"/>
    </reaction>
</comment>
<dbReference type="Pfam" id="PF02875">
    <property type="entry name" value="Mur_ligase_C"/>
    <property type="match status" value="1"/>
</dbReference>
<evidence type="ECO:0000313" key="16">
    <source>
        <dbReference type="Proteomes" id="UP000553766"/>
    </source>
</evidence>
<evidence type="ECO:0000256" key="2">
    <source>
        <dbReference type="ARBA" id="ARBA00022598"/>
    </source>
</evidence>
<keyword evidence="6 10" id="KW-0133">Cell shape</keyword>
<evidence type="ECO:0000256" key="9">
    <source>
        <dbReference type="ARBA" id="ARBA00023316"/>
    </source>
</evidence>
<proteinExistence type="inferred from homology"/>
<dbReference type="SUPFAM" id="SSF63418">
    <property type="entry name" value="MurE/MurF N-terminal domain"/>
    <property type="match status" value="1"/>
</dbReference>
<dbReference type="Proteomes" id="UP000553766">
    <property type="component" value="Unassembled WGS sequence"/>
</dbReference>
<dbReference type="GO" id="GO:0005524">
    <property type="term" value="F:ATP binding"/>
    <property type="evidence" value="ECO:0007669"/>
    <property type="project" value="UniProtKB-UniRule"/>
</dbReference>
<comment type="function">
    <text evidence="10 11">Involved in cell wall formation. Catalyzes the final step in the synthesis of UDP-N-acetylmuramoyl-pentapeptide, the precursor of murein.</text>
</comment>
<keyword evidence="8 10" id="KW-0131">Cell cycle</keyword>
<keyword evidence="1 10" id="KW-0963">Cytoplasm</keyword>
<dbReference type="Pfam" id="PF08245">
    <property type="entry name" value="Mur_ligase_M"/>
    <property type="match status" value="1"/>
</dbReference>
<dbReference type="PANTHER" id="PTHR43024:SF1">
    <property type="entry name" value="UDP-N-ACETYLMURAMOYL-TRIPEPTIDE--D-ALANYL-D-ALANINE LIGASE"/>
    <property type="match status" value="1"/>
</dbReference>
<evidence type="ECO:0000259" key="13">
    <source>
        <dbReference type="Pfam" id="PF02875"/>
    </source>
</evidence>
<dbReference type="UniPathway" id="UPA00219"/>
<evidence type="ECO:0000256" key="10">
    <source>
        <dbReference type="HAMAP-Rule" id="MF_02019"/>
    </source>
</evidence>
<feature type="domain" description="Mur ligase central" evidence="14">
    <location>
        <begin position="107"/>
        <end position="296"/>
    </location>
</feature>
<keyword evidence="4 10" id="KW-0547">Nucleotide-binding</keyword>
<dbReference type="HAMAP" id="MF_02019">
    <property type="entry name" value="MurF"/>
    <property type="match status" value="1"/>
</dbReference>
<dbReference type="GO" id="GO:0005737">
    <property type="term" value="C:cytoplasm"/>
    <property type="evidence" value="ECO:0007669"/>
    <property type="project" value="UniProtKB-SubCell"/>
</dbReference>
<dbReference type="Gene3D" id="3.40.1390.10">
    <property type="entry name" value="MurE/MurF, N-terminal domain"/>
    <property type="match status" value="1"/>
</dbReference>
<organism evidence="15 16">
    <name type="scientific">Rubricella aquisinus</name>
    <dbReference type="NCBI Taxonomy" id="2028108"/>
    <lineage>
        <taxon>Bacteria</taxon>
        <taxon>Pseudomonadati</taxon>
        <taxon>Pseudomonadota</taxon>
        <taxon>Alphaproteobacteria</taxon>
        <taxon>Rhodobacterales</taxon>
        <taxon>Paracoccaceae</taxon>
        <taxon>Rubricella</taxon>
    </lineage>
</organism>
<comment type="subcellular location">
    <subcellularLocation>
        <location evidence="10 11">Cytoplasm</location>
    </subcellularLocation>
</comment>
<dbReference type="InterPro" id="IPR004101">
    <property type="entry name" value="Mur_ligase_C"/>
</dbReference>
<evidence type="ECO:0000256" key="8">
    <source>
        <dbReference type="ARBA" id="ARBA00023306"/>
    </source>
</evidence>
<evidence type="ECO:0000256" key="3">
    <source>
        <dbReference type="ARBA" id="ARBA00022618"/>
    </source>
</evidence>
<comment type="caution">
    <text evidence="15">The sequence shown here is derived from an EMBL/GenBank/DDBJ whole genome shotgun (WGS) entry which is preliminary data.</text>
</comment>
<dbReference type="GO" id="GO:0008360">
    <property type="term" value="P:regulation of cell shape"/>
    <property type="evidence" value="ECO:0007669"/>
    <property type="project" value="UniProtKB-KW"/>
</dbReference>
<evidence type="ECO:0000256" key="5">
    <source>
        <dbReference type="ARBA" id="ARBA00022840"/>
    </source>
</evidence>